<dbReference type="Gene3D" id="3.30.70.270">
    <property type="match status" value="1"/>
</dbReference>
<dbReference type="EMBL" id="FOZL01000001">
    <property type="protein sequence ID" value="SFS17252.1"/>
    <property type="molecule type" value="Genomic_DNA"/>
</dbReference>
<feature type="transmembrane region" description="Helical" evidence="2">
    <location>
        <begin position="193"/>
        <end position="214"/>
    </location>
</feature>
<evidence type="ECO:0000313" key="4">
    <source>
        <dbReference type="EMBL" id="SFS17252.1"/>
    </source>
</evidence>
<dbReference type="CDD" id="cd01949">
    <property type="entry name" value="GGDEF"/>
    <property type="match status" value="1"/>
</dbReference>
<feature type="transmembrane region" description="Helical" evidence="2">
    <location>
        <begin position="12"/>
        <end position="30"/>
    </location>
</feature>
<gene>
    <name evidence="4" type="ORF">SAMN05421771_3094</name>
</gene>
<dbReference type="FunFam" id="3.30.70.270:FF:000001">
    <property type="entry name" value="Diguanylate cyclase domain protein"/>
    <property type="match status" value="1"/>
</dbReference>
<dbReference type="GO" id="GO:1902201">
    <property type="term" value="P:negative regulation of bacterial-type flagellum-dependent cell motility"/>
    <property type="evidence" value="ECO:0007669"/>
    <property type="project" value="TreeGrafter"/>
</dbReference>
<feature type="transmembrane region" description="Helical" evidence="2">
    <location>
        <begin position="121"/>
        <end position="142"/>
    </location>
</feature>
<dbReference type="STRING" id="474950.SAMN05421771_3094"/>
<accession>A0A1I6MNH6</accession>
<organism evidence="4 5">
    <name type="scientific">Granulicella pectinivorans</name>
    <dbReference type="NCBI Taxonomy" id="474950"/>
    <lineage>
        <taxon>Bacteria</taxon>
        <taxon>Pseudomonadati</taxon>
        <taxon>Acidobacteriota</taxon>
        <taxon>Terriglobia</taxon>
        <taxon>Terriglobales</taxon>
        <taxon>Acidobacteriaceae</taxon>
        <taxon>Granulicella</taxon>
    </lineage>
</organism>
<dbReference type="InterPro" id="IPR043128">
    <property type="entry name" value="Rev_trsase/Diguanyl_cyclase"/>
</dbReference>
<dbReference type="Proteomes" id="UP000199024">
    <property type="component" value="Unassembled WGS sequence"/>
</dbReference>
<dbReference type="SMART" id="SM00267">
    <property type="entry name" value="GGDEF"/>
    <property type="match status" value="1"/>
</dbReference>
<dbReference type="SUPFAM" id="SSF55073">
    <property type="entry name" value="Nucleotide cyclase"/>
    <property type="match status" value="1"/>
</dbReference>
<dbReference type="PANTHER" id="PTHR45138">
    <property type="entry name" value="REGULATORY COMPONENTS OF SENSORY TRANSDUCTION SYSTEM"/>
    <property type="match status" value="1"/>
</dbReference>
<dbReference type="GO" id="GO:0043709">
    <property type="term" value="P:cell adhesion involved in single-species biofilm formation"/>
    <property type="evidence" value="ECO:0007669"/>
    <property type="project" value="TreeGrafter"/>
</dbReference>
<feature type="transmembrane region" description="Helical" evidence="2">
    <location>
        <begin position="154"/>
        <end position="173"/>
    </location>
</feature>
<evidence type="ECO:0000259" key="3">
    <source>
        <dbReference type="PROSITE" id="PS50887"/>
    </source>
</evidence>
<evidence type="ECO:0000313" key="5">
    <source>
        <dbReference type="Proteomes" id="UP000199024"/>
    </source>
</evidence>
<dbReference type="GO" id="GO:0052621">
    <property type="term" value="F:diguanylate cyclase activity"/>
    <property type="evidence" value="ECO:0007669"/>
    <property type="project" value="UniProtKB-EC"/>
</dbReference>
<dbReference type="NCBIfam" id="TIGR00254">
    <property type="entry name" value="GGDEF"/>
    <property type="match status" value="1"/>
</dbReference>
<keyword evidence="5" id="KW-1185">Reference proteome</keyword>
<dbReference type="GO" id="GO:0005886">
    <property type="term" value="C:plasma membrane"/>
    <property type="evidence" value="ECO:0007669"/>
    <property type="project" value="TreeGrafter"/>
</dbReference>
<feature type="transmembrane region" description="Helical" evidence="2">
    <location>
        <begin position="65"/>
        <end position="84"/>
    </location>
</feature>
<sequence length="392" mass="42911">MHPLTWLDNRTLLACQCMLASSFACLLLGFRSAYPALRGARTLASAFLLGIPGILLIAMRGHISFFLSVVTGNLLVYVSLLLLYRGVLLIFNEKRYFTFALVFVCITGALHVYYALIDERIVPRIVIASVTMGVLSLLKAWTVFVHAERRIHRILFVISLLSAGCISLGRGVLTLIHGAPHDYMQQNPVQTYALLLGLLYIAVQGIFNLSLMYFDLASTIRDKAHRDPLTSILNRRAIEDKLQEELSRGDRTGWPVCALLIDVDFFKSVNDTHGHAAGDHALKLVAETLTASLRPFDHLGRFGGDEFLLILPELTLPDASARAESFRVALARTDAPTLSIGIAESDPGESAPALLARADAALYSAKHAGRDCIRLHHSAAIHPSDQSASMGT</sequence>
<name>A0A1I6MNH6_9BACT</name>
<dbReference type="RefSeq" id="WP_089840317.1">
    <property type="nucleotide sequence ID" value="NZ_FOZL01000001.1"/>
</dbReference>
<feature type="transmembrane region" description="Helical" evidence="2">
    <location>
        <begin position="96"/>
        <end position="115"/>
    </location>
</feature>
<dbReference type="InterPro" id="IPR029787">
    <property type="entry name" value="Nucleotide_cyclase"/>
</dbReference>
<keyword evidence="2" id="KW-0472">Membrane</keyword>
<protein>
    <recommendedName>
        <fullName evidence="1">diguanylate cyclase</fullName>
        <ecNumber evidence="1">2.7.7.65</ecNumber>
    </recommendedName>
</protein>
<dbReference type="PANTHER" id="PTHR45138:SF24">
    <property type="entry name" value="DIGUANYLATE CYCLASE DGCC-RELATED"/>
    <property type="match status" value="1"/>
</dbReference>
<feature type="domain" description="GGDEF" evidence="3">
    <location>
        <begin position="254"/>
        <end position="378"/>
    </location>
</feature>
<dbReference type="OrthoDB" id="116590at2"/>
<dbReference type="Pfam" id="PF00990">
    <property type="entry name" value="GGDEF"/>
    <property type="match status" value="1"/>
</dbReference>
<keyword evidence="2" id="KW-0812">Transmembrane</keyword>
<dbReference type="AlphaFoldDB" id="A0A1I6MNH6"/>
<dbReference type="PROSITE" id="PS50887">
    <property type="entry name" value="GGDEF"/>
    <property type="match status" value="1"/>
</dbReference>
<keyword evidence="2" id="KW-1133">Transmembrane helix</keyword>
<evidence type="ECO:0000256" key="2">
    <source>
        <dbReference type="SAM" id="Phobius"/>
    </source>
</evidence>
<feature type="transmembrane region" description="Helical" evidence="2">
    <location>
        <begin position="42"/>
        <end position="59"/>
    </location>
</feature>
<proteinExistence type="predicted"/>
<dbReference type="InterPro" id="IPR000160">
    <property type="entry name" value="GGDEF_dom"/>
</dbReference>
<dbReference type="EC" id="2.7.7.65" evidence="1"/>
<dbReference type="InterPro" id="IPR050469">
    <property type="entry name" value="Diguanylate_Cyclase"/>
</dbReference>
<reference evidence="4 5" key="1">
    <citation type="submission" date="2016-10" db="EMBL/GenBank/DDBJ databases">
        <authorList>
            <person name="de Groot N.N."/>
        </authorList>
    </citation>
    <scope>NUCLEOTIDE SEQUENCE [LARGE SCALE GENOMIC DNA]</scope>
    <source>
        <strain evidence="4 5">DSM 21001</strain>
    </source>
</reference>
<evidence type="ECO:0000256" key="1">
    <source>
        <dbReference type="ARBA" id="ARBA00012528"/>
    </source>
</evidence>